<protein>
    <submittedName>
        <fullName evidence="7">Polysaccharide biosynthesis protein</fullName>
    </submittedName>
</protein>
<dbReference type="EMBL" id="WBZB01000056">
    <property type="protein sequence ID" value="KAB3525835.1"/>
    <property type="molecule type" value="Genomic_DNA"/>
</dbReference>
<dbReference type="InterPro" id="IPR002797">
    <property type="entry name" value="Polysacc_synth"/>
</dbReference>
<dbReference type="CDD" id="cd13124">
    <property type="entry name" value="MATE_SpoVB_like"/>
    <property type="match status" value="1"/>
</dbReference>
<evidence type="ECO:0000256" key="5">
    <source>
        <dbReference type="ARBA" id="ARBA00023136"/>
    </source>
</evidence>
<feature type="transmembrane region" description="Helical" evidence="6">
    <location>
        <begin position="419"/>
        <end position="439"/>
    </location>
</feature>
<keyword evidence="3 6" id="KW-0812">Transmembrane</keyword>
<feature type="transmembrane region" description="Helical" evidence="6">
    <location>
        <begin position="331"/>
        <end position="355"/>
    </location>
</feature>
<proteinExistence type="predicted"/>
<dbReference type="Proteomes" id="UP000465601">
    <property type="component" value="Unassembled WGS sequence"/>
</dbReference>
<evidence type="ECO:0000256" key="1">
    <source>
        <dbReference type="ARBA" id="ARBA00004651"/>
    </source>
</evidence>
<reference evidence="7 8" key="1">
    <citation type="submission" date="2019-10" db="EMBL/GenBank/DDBJ databases">
        <title>Alkaliphilus serpentinus sp. nov. and Alkaliphilus pronyensis sp. nov., two novel anaerobic alkaliphilic species isolated from the serpentinized-hosted hydrothermal field of the Prony Bay (New Caledonia).</title>
        <authorList>
            <person name="Postec A."/>
        </authorList>
    </citation>
    <scope>NUCLEOTIDE SEQUENCE [LARGE SCALE GENOMIC DNA]</scope>
    <source>
        <strain evidence="7 8">LacT</strain>
    </source>
</reference>
<keyword evidence="2" id="KW-1003">Cell membrane</keyword>
<feature type="transmembrane region" description="Helical" evidence="6">
    <location>
        <begin position="289"/>
        <end position="310"/>
    </location>
</feature>
<feature type="transmembrane region" description="Helical" evidence="6">
    <location>
        <begin position="182"/>
        <end position="207"/>
    </location>
</feature>
<feature type="transmembrane region" description="Helical" evidence="6">
    <location>
        <begin position="47"/>
        <end position="69"/>
    </location>
</feature>
<feature type="transmembrane region" description="Helical" evidence="6">
    <location>
        <begin position="367"/>
        <end position="388"/>
    </location>
</feature>
<feature type="transmembrane region" description="Helical" evidence="6">
    <location>
        <begin position="89"/>
        <end position="114"/>
    </location>
</feature>
<feature type="transmembrane region" description="Helical" evidence="6">
    <location>
        <begin position="120"/>
        <end position="140"/>
    </location>
</feature>
<evidence type="ECO:0000313" key="8">
    <source>
        <dbReference type="Proteomes" id="UP000465601"/>
    </source>
</evidence>
<accession>A0A833M6Z2</accession>
<feature type="transmembrane region" description="Helical" evidence="6">
    <location>
        <begin position="161"/>
        <end position="176"/>
    </location>
</feature>
<sequence length="518" mass="56364">MSSKKLIKGAFILAIAGLMAKFLGIFFKIPLQRLIHDEGMGIFGLPYPVYTLLLAVSIIGFPAAISKLISEKLAVGNIKGARKVFKISFLLLFFTGLTTSIMLYKGAPIIIKVLDWPEETYYAIIGLSFAPFFVSIMSAFRGYFQGFQLMTPTAISQIIEQMGRVTVGVGLAYFLVKKGTGVAAGGASFGATAGAFLGAIVLCIYYLKYRRTLNVCNYQKGQWFMEVDSTWVIVKRVVWLALPITVGAILASVMGLIDSIIVHSSLLDNGYTVEGATILYGRLTGKAVTLMNVPLTFSMAMAASIVPAISESFSKKRLQEVREKAAMGIRITIIIALPAAVGLSILSHQIIHLLWGPTEMGGEILKILALNVLFISLAQTMTGILQGLSRVFTPVGNLLIGVVVKWGISTYLLATHLNIIGTVIGTIVGYFIIMTLNYLAIKRRIGLKLRIMDTIVKPIVSSAIMAAMVIATFRIVMNHLNIEAVATMISIFVGMGFYLLALFLLGGINLKEDRFFLK</sequence>
<dbReference type="RefSeq" id="WP_151867086.1">
    <property type="nucleotide sequence ID" value="NZ_WBZB01000056.1"/>
</dbReference>
<keyword evidence="8" id="KW-1185">Reference proteome</keyword>
<evidence type="ECO:0000256" key="2">
    <source>
        <dbReference type="ARBA" id="ARBA00022475"/>
    </source>
</evidence>
<evidence type="ECO:0000256" key="6">
    <source>
        <dbReference type="SAM" id="Phobius"/>
    </source>
</evidence>
<keyword evidence="4 6" id="KW-1133">Transmembrane helix</keyword>
<gene>
    <name evidence="7" type="ORF">F8153_14580</name>
</gene>
<evidence type="ECO:0000256" key="4">
    <source>
        <dbReference type="ARBA" id="ARBA00022989"/>
    </source>
</evidence>
<organism evidence="7 8">
    <name type="scientific">Alkaliphilus serpentinus</name>
    <dbReference type="NCBI Taxonomy" id="1482731"/>
    <lineage>
        <taxon>Bacteria</taxon>
        <taxon>Bacillati</taxon>
        <taxon>Bacillota</taxon>
        <taxon>Clostridia</taxon>
        <taxon>Peptostreptococcales</taxon>
        <taxon>Natronincolaceae</taxon>
        <taxon>Alkaliphilus</taxon>
    </lineage>
</organism>
<feature type="transmembrane region" description="Helical" evidence="6">
    <location>
        <begin position="489"/>
        <end position="510"/>
    </location>
</feature>
<feature type="transmembrane region" description="Helical" evidence="6">
    <location>
        <begin position="237"/>
        <end position="257"/>
    </location>
</feature>
<dbReference type="Pfam" id="PF01943">
    <property type="entry name" value="Polysacc_synt"/>
    <property type="match status" value="1"/>
</dbReference>
<feature type="transmembrane region" description="Helical" evidence="6">
    <location>
        <begin position="459"/>
        <end position="477"/>
    </location>
</feature>
<dbReference type="PIRSF" id="PIRSF038958">
    <property type="entry name" value="PG_synth_SpoVB"/>
    <property type="match status" value="1"/>
</dbReference>
<dbReference type="PANTHER" id="PTHR30250:SF21">
    <property type="entry name" value="LIPID II FLIPPASE MURJ"/>
    <property type="match status" value="1"/>
</dbReference>
<dbReference type="InterPro" id="IPR050833">
    <property type="entry name" value="Poly_Biosynth_Transport"/>
</dbReference>
<name>A0A833M6Z2_9FIRM</name>
<comment type="subcellular location">
    <subcellularLocation>
        <location evidence="1">Cell membrane</location>
        <topology evidence="1">Multi-pass membrane protein</topology>
    </subcellularLocation>
</comment>
<feature type="transmembrane region" description="Helical" evidence="6">
    <location>
        <begin position="395"/>
        <end position="413"/>
    </location>
</feature>
<evidence type="ECO:0000256" key="3">
    <source>
        <dbReference type="ARBA" id="ARBA00022692"/>
    </source>
</evidence>
<evidence type="ECO:0000313" key="7">
    <source>
        <dbReference type="EMBL" id="KAB3525835.1"/>
    </source>
</evidence>
<feature type="transmembrane region" description="Helical" evidence="6">
    <location>
        <begin position="7"/>
        <end position="27"/>
    </location>
</feature>
<comment type="caution">
    <text evidence="7">The sequence shown here is derived from an EMBL/GenBank/DDBJ whole genome shotgun (WGS) entry which is preliminary data.</text>
</comment>
<dbReference type="GO" id="GO:0005886">
    <property type="term" value="C:plasma membrane"/>
    <property type="evidence" value="ECO:0007669"/>
    <property type="project" value="UniProtKB-SubCell"/>
</dbReference>
<keyword evidence="5 6" id="KW-0472">Membrane</keyword>
<dbReference type="InterPro" id="IPR024923">
    <property type="entry name" value="PG_synth_SpoVB"/>
</dbReference>
<dbReference type="OrthoDB" id="9775950at2"/>
<dbReference type="AlphaFoldDB" id="A0A833M6Z2"/>
<dbReference type="PANTHER" id="PTHR30250">
    <property type="entry name" value="PST FAMILY PREDICTED COLANIC ACID TRANSPORTER"/>
    <property type="match status" value="1"/>
</dbReference>